<dbReference type="Gene3D" id="3.60.10.10">
    <property type="entry name" value="Endonuclease/exonuclease/phosphatase"/>
    <property type="match status" value="1"/>
</dbReference>
<dbReference type="InterPro" id="IPR005135">
    <property type="entry name" value="Endo/exonuclease/phosphatase"/>
</dbReference>
<dbReference type="Proteomes" id="UP001500266">
    <property type="component" value="Unassembled WGS sequence"/>
</dbReference>
<dbReference type="RefSeq" id="WP_345021773.1">
    <property type="nucleotide sequence ID" value="NZ_BAABDO010000038.1"/>
</dbReference>
<comment type="caution">
    <text evidence="3">The sequence shown here is derived from an EMBL/GenBank/DDBJ whole genome shotgun (WGS) entry which is preliminary data.</text>
</comment>
<evidence type="ECO:0000259" key="2">
    <source>
        <dbReference type="Pfam" id="PF03372"/>
    </source>
</evidence>
<feature type="chain" id="PRO_5045635161" description="Endonuclease/exonuclease/phosphatase domain-containing protein" evidence="1">
    <location>
        <begin position="34"/>
        <end position="285"/>
    </location>
</feature>
<gene>
    <name evidence="3" type="ORF">GCM10022416_30090</name>
</gene>
<dbReference type="EMBL" id="BAABDO010000038">
    <property type="protein sequence ID" value="GAA4141776.1"/>
    <property type="molecule type" value="Genomic_DNA"/>
</dbReference>
<dbReference type="PANTHER" id="PTHR42834">
    <property type="entry name" value="ENDONUCLEASE/EXONUCLEASE/PHOSPHATASE FAMILY PROTEIN (AFU_ORTHOLOGUE AFUA_3G09210)"/>
    <property type="match status" value="1"/>
</dbReference>
<evidence type="ECO:0000256" key="1">
    <source>
        <dbReference type="SAM" id="SignalP"/>
    </source>
</evidence>
<dbReference type="InterPro" id="IPR036691">
    <property type="entry name" value="Endo/exonu/phosph_ase_sf"/>
</dbReference>
<feature type="domain" description="Endonuclease/exonuclease/phosphatase" evidence="2">
    <location>
        <begin position="36"/>
        <end position="239"/>
    </location>
</feature>
<keyword evidence="1" id="KW-0732">Signal</keyword>
<protein>
    <recommendedName>
        <fullName evidence="2">Endonuclease/exonuclease/phosphatase domain-containing protein</fullName>
    </recommendedName>
</protein>
<name>A0ABP7YV32_9ACTN</name>
<keyword evidence="4" id="KW-1185">Reference proteome</keyword>
<accession>A0ABP7YV32</accession>
<evidence type="ECO:0000313" key="4">
    <source>
        <dbReference type="Proteomes" id="UP001500266"/>
    </source>
</evidence>
<dbReference type="SUPFAM" id="SSF56219">
    <property type="entry name" value="DNase I-like"/>
    <property type="match status" value="1"/>
</dbReference>
<proteinExistence type="predicted"/>
<sequence length="285" mass="29985">MLRTPAARAAAAAVPWALLAGGLVAVGATSAQAAPGDADVVGLMEVENNGDTAVKALVDRLNAAVGAGACTWVRHPDPGTDAIHVALIYRPAEVRPVGGPVSVRDEVFERPPPAQTFRRVRGGEPFTVIVNHSKSKSCGAATGPDADRGDGQGCWNARRVRQAEAVAAPARTVPHPLVTGDLNSYGAEDPVKTPRAAGLASQTERFVPAPRRYGHVYDGQAGELDHAPAGRSLARRVTGAAIWHINSDEATVLDYDTEDNPPSLYRPDAFRSSDHDPVLIGLRMH</sequence>
<evidence type="ECO:0000313" key="3">
    <source>
        <dbReference type="EMBL" id="GAA4141776.1"/>
    </source>
</evidence>
<organism evidence="3 4">
    <name type="scientific">Actinomadura keratinilytica</name>
    <dbReference type="NCBI Taxonomy" id="547461"/>
    <lineage>
        <taxon>Bacteria</taxon>
        <taxon>Bacillati</taxon>
        <taxon>Actinomycetota</taxon>
        <taxon>Actinomycetes</taxon>
        <taxon>Streptosporangiales</taxon>
        <taxon>Thermomonosporaceae</taxon>
        <taxon>Actinomadura</taxon>
    </lineage>
</organism>
<dbReference type="PANTHER" id="PTHR42834:SF1">
    <property type="entry name" value="ENDONUCLEASE_EXONUCLEASE_PHOSPHATASE FAMILY PROTEIN (AFU_ORTHOLOGUE AFUA_3G09210)"/>
    <property type="match status" value="1"/>
</dbReference>
<dbReference type="Pfam" id="PF03372">
    <property type="entry name" value="Exo_endo_phos"/>
    <property type="match status" value="1"/>
</dbReference>
<feature type="signal peptide" evidence="1">
    <location>
        <begin position="1"/>
        <end position="33"/>
    </location>
</feature>
<reference evidence="4" key="1">
    <citation type="journal article" date="2019" name="Int. J. Syst. Evol. Microbiol.">
        <title>The Global Catalogue of Microorganisms (GCM) 10K type strain sequencing project: providing services to taxonomists for standard genome sequencing and annotation.</title>
        <authorList>
            <consortium name="The Broad Institute Genomics Platform"/>
            <consortium name="The Broad Institute Genome Sequencing Center for Infectious Disease"/>
            <person name="Wu L."/>
            <person name="Ma J."/>
        </authorList>
    </citation>
    <scope>NUCLEOTIDE SEQUENCE [LARGE SCALE GENOMIC DNA]</scope>
    <source>
        <strain evidence="4">JCM 17316</strain>
    </source>
</reference>